<dbReference type="PROSITE" id="PS50835">
    <property type="entry name" value="IG_LIKE"/>
    <property type="match status" value="1"/>
</dbReference>
<dbReference type="PANTHER" id="PTHR11422:SF11">
    <property type="entry name" value="IG-LIKE DOMAIN-CONTAINING PROTEIN"/>
    <property type="match status" value="1"/>
</dbReference>
<sequence length="265" mass="29545">MDQIRWIIMSSFLMLLVQFTAARIFLDATVKVGDDVTLSCDNGMDDQDQCEGVIWFFVNPENTGMTLFEHGQIQAKSDRLSVTENCSLVIKNIKRDDVGRYDCGHFRSGKLHGEDTVAALYVVTMSEQKDDDSVTLVCSVSGYAYGCFHTVSWRYGETDVGATRYPCSAIVLFLTQSHLNPKYYKLLKCKVTRRDSGNVQLFTFSPPQSSGEKPGDDATTTISPTANESAWTTGTKWTSEETNNTTSENNNRTKPEGTGMKMKVQ</sequence>
<reference evidence="4 5" key="1">
    <citation type="submission" date="2019-06" db="EMBL/GenBank/DDBJ databases">
        <title>A chromosome-scale genome assembly of the European perch, Perca fluviatilis.</title>
        <authorList>
            <person name="Roques C."/>
            <person name="Zahm M."/>
            <person name="Cabau C."/>
            <person name="Klopp C."/>
            <person name="Bouchez O."/>
            <person name="Donnadieu C."/>
            <person name="Kuhl H."/>
            <person name="Gislard M."/>
            <person name="Guendouz S."/>
            <person name="Journot L."/>
            <person name="Haffray P."/>
            <person name="Bestin A."/>
            <person name="Morvezen R."/>
            <person name="Feron R."/>
            <person name="Wen M."/>
            <person name="Jouanno E."/>
            <person name="Herpin A."/>
            <person name="Schartl M."/>
            <person name="Postlethwait J."/>
            <person name="Schaerlinger B."/>
            <person name="Chardard D."/>
            <person name="Lecocq T."/>
            <person name="Poncet C."/>
            <person name="Jaffrelo L."/>
            <person name="Lampietro C."/>
            <person name="Guiguen Y."/>
        </authorList>
    </citation>
    <scope>NUCLEOTIDE SEQUENCE [LARGE SCALE GENOMIC DNA]</scope>
    <source>
        <tissue evidence="4">Blood</tissue>
    </source>
</reference>
<keyword evidence="5" id="KW-1185">Reference proteome</keyword>
<dbReference type="Pfam" id="PF07686">
    <property type="entry name" value="V-set"/>
    <property type="match status" value="1"/>
</dbReference>
<dbReference type="SUPFAM" id="SSF48726">
    <property type="entry name" value="Immunoglobulin"/>
    <property type="match status" value="2"/>
</dbReference>
<dbReference type="InterPro" id="IPR036179">
    <property type="entry name" value="Ig-like_dom_sf"/>
</dbReference>
<evidence type="ECO:0000259" key="3">
    <source>
        <dbReference type="PROSITE" id="PS50835"/>
    </source>
</evidence>
<name>A0A6A5DTC6_PERFL</name>
<evidence type="ECO:0000313" key="5">
    <source>
        <dbReference type="Proteomes" id="UP000465112"/>
    </source>
</evidence>
<evidence type="ECO:0000256" key="2">
    <source>
        <dbReference type="SAM" id="SignalP"/>
    </source>
</evidence>
<dbReference type="EMBL" id="VHII01000018">
    <property type="protein sequence ID" value="KAF1376991.1"/>
    <property type="molecule type" value="Genomic_DNA"/>
</dbReference>
<dbReference type="InterPro" id="IPR013783">
    <property type="entry name" value="Ig-like_fold"/>
</dbReference>
<dbReference type="AlphaFoldDB" id="A0A6A5DTC6"/>
<evidence type="ECO:0000313" key="4">
    <source>
        <dbReference type="EMBL" id="KAF1376991.1"/>
    </source>
</evidence>
<organism evidence="4 5">
    <name type="scientific">Perca fluviatilis</name>
    <name type="common">European perch</name>
    <dbReference type="NCBI Taxonomy" id="8168"/>
    <lineage>
        <taxon>Eukaryota</taxon>
        <taxon>Metazoa</taxon>
        <taxon>Chordata</taxon>
        <taxon>Craniata</taxon>
        <taxon>Vertebrata</taxon>
        <taxon>Euteleostomi</taxon>
        <taxon>Actinopterygii</taxon>
        <taxon>Neopterygii</taxon>
        <taxon>Teleostei</taxon>
        <taxon>Neoteleostei</taxon>
        <taxon>Acanthomorphata</taxon>
        <taxon>Eupercaria</taxon>
        <taxon>Perciformes</taxon>
        <taxon>Percoidei</taxon>
        <taxon>Percidae</taxon>
        <taxon>Percinae</taxon>
        <taxon>Perca</taxon>
    </lineage>
</organism>
<accession>A0A6A5DTC6</accession>
<feature type="chain" id="PRO_5025509960" description="Ig-like domain-containing protein" evidence="2">
    <location>
        <begin position="23"/>
        <end position="265"/>
    </location>
</feature>
<comment type="caution">
    <text evidence="4">The sequence shown here is derived from an EMBL/GenBank/DDBJ whole genome shotgun (WGS) entry which is preliminary data.</text>
</comment>
<evidence type="ECO:0000256" key="1">
    <source>
        <dbReference type="SAM" id="MobiDB-lite"/>
    </source>
</evidence>
<dbReference type="OrthoDB" id="8444542at2759"/>
<dbReference type="InterPro" id="IPR007110">
    <property type="entry name" value="Ig-like_dom"/>
</dbReference>
<dbReference type="InterPro" id="IPR003599">
    <property type="entry name" value="Ig_sub"/>
</dbReference>
<feature type="signal peptide" evidence="2">
    <location>
        <begin position="1"/>
        <end position="22"/>
    </location>
</feature>
<protein>
    <recommendedName>
        <fullName evidence="3">Ig-like domain-containing protein</fullName>
    </recommendedName>
</protein>
<dbReference type="SMART" id="SM00409">
    <property type="entry name" value="IG"/>
    <property type="match status" value="2"/>
</dbReference>
<feature type="region of interest" description="Disordered" evidence="1">
    <location>
        <begin position="203"/>
        <end position="265"/>
    </location>
</feature>
<feature type="domain" description="Ig-like" evidence="3">
    <location>
        <begin position="33"/>
        <end position="103"/>
    </location>
</feature>
<feature type="compositionally biased region" description="Low complexity" evidence="1">
    <location>
        <begin position="240"/>
        <end position="252"/>
    </location>
</feature>
<dbReference type="Gene3D" id="2.60.40.10">
    <property type="entry name" value="Immunoglobulins"/>
    <property type="match status" value="1"/>
</dbReference>
<proteinExistence type="predicted"/>
<gene>
    <name evidence="4" type="ORF">PFLUV_G00217240</name>
</gene>
<dbReference type="Proteomes" id="UP000465112">
    <property type="component" value="Unassembled WGS sequence"/>
</dbReference>
<feature type="compositionally biased region" description="Polar residues" evidence="1">
    <location>
        <begin position="218"/>
        <end position="237"/>
    </location>
</feature>
<keyword evidence="2" id="KW-0732">Signal</keyword>
<dbReference type="PANTHER" id="PTHR11422">
    <property type="entry name" value="T-CELL SURFACE GLYCOPROTEIN CD4"/>
    <property type="match status" value="1"/>
</dbReference>
<dbReference type="InterPro" id="IPR013106">
    <property type="entry name" value="Ig_V-set"/>
</dbReference>